<evidence type="ECO:0000259" key="3">
    <source>
        <dbReference type="PROSITE" id="PS51740"/>
    </source>
</evidence>
<dbReference type="SUPFAM" id="SSF89447">
    <property type="entry name" value="AbrB/MazE/MraZ-like"/>
    <property type="match status" value="1"/>
</dbReference>
<dbReference type="Pfam" id="PF04014">
    <property type="entry name" value="MazE_antitoxin"/>
    <property type="match status" value="1"/>
</dbReference>
<evidence type="ECO:0000313" key="5">
    <source>
        <dbReference type="Proteomes" id="UP000230833"/>
    </source>
</evidence>
<dbReference type="SMART" id="SM00966">
    <property type="entry name" value="SpoVT_AbrB"/>
    <property type="match status" value="1"/>
</dbReference>
<comment type="caution">
    <text evidence="4">The sequence shown here is derived from an EMBL/GenBank/DDBJ whole genome shotgun (WGS) entry which is preliminary data.</text>
</comment>
<evidence type="ECO:0000313" key="4">
    <source>
        <dbReference type="EMBL" id="PIR47210.1"/>
    </source>
</evidence>
<dbReference type="AlphaFoldDB" id="A0A2H0RL68"/>
<proteinExistence type="predicted"/>
<dbReference type="GO" id="GO:0003677">
    <property type="term" value="F:DNA binding"/>
    <property type="evidence" value="ECO:0007669"/>
    <property type="project" value="UniProtKB-UniRule"/>
</dbReference>
<organism evidence="4 5">
    <name type="scientific">Candidatus Vogelbacteria bacterium CG10_big_fil_rev_8_21_14_0_10_45_14</name>
    <dbReference type="NCBI Taxonomy" id="1975042"/>
    <lineage>
        <taxon>Bacteria</taxon>
        <taxon>Candidatus Vogeliibacteriota</taxon>
    </lineage>
</organism>
<protein>
    <recommendedName>
        <fullName evidence="3">SpoVT-AbrB domain-containing protein</fullName>
    </recommendedName>
</protein>
<dbReference type="InterPro" id="IPR007159">
    <property type="entry name" value="SpoVT-AbrB_dom"/>
</dbReference>
<sequence length="85" mass="9615">MSTTTTTISSKYQIVLPRDTRDSTNFRIGKKVSLTRIDENHVVLSTQDEAPMARLRRLRGMGKGLSGSKKEIDGYLNGERNSWDK</sequence>
<accession>A0A2H0RL68</accession>
<keyword evidence="1" id="KW-0238">DNA-binding</keyword>
<dbReference type="EMBL" id="PCYL01000003">
    <property type="protein sequence ID" value="PIR47210.1"/>
    <property type="molecule type" value="Genomic_DNA"/>
</dbReference>
<gene>
    <name evidence="4" type="ORF">COV07_00205</name>
</gene>
<reference evidence="4 5" key="1">
    <citation type="submission" date="2017-09" db="EMBL/GenBank/DDBJ databases">
        <title>Depth-based differentiation of microbial function through sediment-hosted aquifers and enrichment of novel symbionts in the deep terrestrial subsurface.</title>
        <authorList>
            <person name="Probst A.J."/>
            <person name="Ladd B."/>
            <person name="Jarett J.K."/>
            <person name="Geller-Mcgrath D.E."/>
            <person name="Sieber C.M."/>
            <person name="Emerson J.B."/>
            <person name="Anantharaman K."/>
            <person name="Thomas B.C."/>
            <person name="Malmstrom R."/>
            <person name="Stieglmeier M."/>
            <person name="Klingl A."/>
            <person name="Woyke T."/>
            <person name="Ryan C.M."/>
            <person name="Banfield J.F."/>
        </authorList>
    </citation>
    <scope>NUCLEOTIDE SEQUENCE [LARGE SCALE GENOMIC DNA]</scope>
    <source>
        <strain evidence="4">CG10_big_fil_rev_8_21_14_0_10_45_14</strain>
    </source>
</reference>
<evidence type="ECO:0000256" key="1">
    <source>
        <dbReference type="PROSITE-ProRule" id="PRU01076"/>
    </source>
</evidence>
<dbReference type="Proteomes" id="UP000230833">
    <property type="component" value="Unassembled WGS sequence"/>
</dbReference>
<name>A0A2H0RL68_9BACT</name>
<dbReference type="InterPro" id="IPR037914">
    <property type="entry name" value="SpoVT-AbrB_sf"/>
</dbReference>
<evidence type="ECO:0000256" key="2">
    <source>
        <dbReference type="SAM" id="MobiDB-lite"/>
    </source>
</evidence>
<dbReference type="Gene3D" id="2.10.260.10">
    <property type="match status" value="1"/>
</dbReference>
<dbReference type="PROSITE" id="PS51740">
    <property type="entry name" value="SPOVT_ABRB"/>
    <property type="match status" value="1"/>
</dbReference>
<feature type="domain" description="SpoVT-AbrB" evidence="3">
    <location>
        <begin position="3"/>
        <end position="49"/>
    </location>
</feature>
<feature type="region of interest" description="Disordered" evidence="2">
    <location>
        <begin position="61"/>
        <end position="85"/>
    </location>
</feature>